<organism evidence="3 4">
    <name type="scientific">Pseudomonas yamanorum</name>
    <dbReference type="NCBI Taxonomy" id="515393"/>
    <lineage>
        <taxon>Bacteria</taxon>
        <taxon>Pseudomonadati</taxon>
        <taxon>Pseudomonadota</taxon>
        <taxon>Gammaproteobacteria</taxon>
        <taxon>Pseudomonadales</taxon>
        <taxon>Pseudomonadaceae</taxon>
        <taxon>Pseudomonas</taxon>
    </lineage>
</organism>
<dbReference type="Gene3D" id="3.40.50.11550">
    <property type="match status" value="1"/>
</dbReference>
<feature type="domain" description="Dermonecrotic toxin N-terminal" evidence="2">
    <location>
        <begin position="25"/>
        <end position="283"/>
    </location>
</feature>
<dbReference type="Proteomes" id="UP000546584">
    <property type="component" value="Unassembled WGS sequence"/>
</dbReference>
<accession>A0AAJ3H040</accession>
<name>A0AAJ3H040_9PSED</name>
<proteinExistence type="predicted"/>
<protein>
    <submittedName>
        <fullName evidence="3">Membrane-targeted effector domain-containing toxin</fullName>
    </submittedName>
</protein>
<dbReference type="InterPro" id="IPR046673">
    <property type="entry name" value="ToxA_N"/>
</dbReference>
<feature type="compositionally biased region" description="Low complexity" evidence="1">
    <location>
        <begin position="1121"/>
        <end position="1134"/>
    </location>
</feature>
<evidence type="ECO:0000313" key="3">
    <source>
        <dbReference type="EMBL" id="NWD40997.1"/>
    </source>
</evidence>
<dbReference type="RefSeq" id="WP_177025475.1">
    <property type="nucleotide sequence ID" value="NZ_JACAQR010000005.1"/>
</dbReference>
<gene>
    <name evidence="3" type="ORF">HX826_03915</name>
</gene>
<evidence type="ECO:0000259" key="2">
    <source>
        <dbReference type="Pfam" id="PF20178"/>
    </source>
</evidence>
<reference evidence="3 4" key="1">
    <citation type="submission" date="2020-04" db="EMBL/GenBank/DDBJ databases">
        <title>Molecular characterization of pseudomonads from Agaricus bisporus reveal novel blotch 2 pathogens in Western Europe.</title>
        <authorList>
            <person name="Taparia T."/>
            <person name="Krijger M."/>
            <person name="Haynes E."/>
            <person name="Elpinstone J.G."/>
            <person name="Noble R."/>
            <person name="Van Der Wolf J."/>
        </authorList>
    </citation>
    <scope>NUCLEOTIDE SEQUENCE [LARGE SCALE GENOMIC DNA]</scope>
    <source>
        <strain evidence="3 4">IPO3753</strain>
    </source>
</reference>
<dbReference type="SUPFAM" id="SSF159501">
    <property type="entry name" value="EreA/ChaN-like"/>
    <property type="match status" value="1"/>
</dbReference>
<dbReference type="Pfam" id="PF20178">
    <property type="entry name" value="ToxA_N"/>
    <property type="match status" value="1"/>
</dbReference>
<sequence>MQDAPKQPNAAEAVALKALVPAMVEACPDLYEMATRFARKILTDHAINLDPEQIYFHRFHSSQSNDQTFSGWEHFEHPHDSLTLTQLVITRFTVHDQDNADVLDNDCGFYTAGPEVGTYNQSNEVRLLGSQVMKAFWAFNFLDHYKTAVATFWSSQSEHFRSLAKCTYLAKAIEDREAGRLSDAHFLTVVKAAASNVEWPVTRAMLDASIQPSPALRIRRLQIGSYVSSDILCIVDAYERQIVYVPGELWGFHVMESVVDLHWWVMSQVERPDARKRFMAHFQAMDHDVMEDTAALTSTQEWLLAAFPVADLLAHVFHEPHRENVGLSHLLDLLFSAWQTNNHQLLEVQQAWVNDDPFTHLRHTTHARMLADAGFMMHTNGELRKKLWMGYLNAFGRVFGPMAAVGWPVALAVVGAGIANVGLNIDQAVTGNTPAERKAGVTGAILAGIDTLFNAMFLKGGGDLPDIALTEETVGSETRLGTGTLSRADAPMLSDIAPDRVVAPAQQETLLDSLRTDITEGTRAGTGAREGIIETLSGKTYIYLRQGTTSGYFQVRYVKEVKDWLIIDAQNPYAFSRNVPVRLNAYKRWEPLPAPGLKGGMLRMGPKPWGRATDPLPQVDPVTTAYDVPVAERPALRDHADGYGDRHALSETYFAGNEYDDFKALRRRLYNDAKDFFAARPPTVRAPIPTFKPGTSIKEFIQRLLNEGPGIVFGENHSSVGSKRLLIENMPLLAKQKVKTLYLEHVQTDFHQADLELFNRSGKMPERLERYLNSLDNGFGTDPTGRYTFLEVVKSAQRNHIRVQAIDCMASYRKGLADVETFYRQQMMNFFARTVIDADQAARGAHKWVALVGNSHANVHQGVPGLGELEDVVGVRIEDVETGQPRGIEPDPGYAATDKRLTSVEIKNDLRVQMDTPLDVRVAQQLSRYLPEAGMYIHHVEPGYPMFVARGRDGFINCVLIQHDKAGYLVDRPEWKSVSGKHFKTLEELSRALKSRGMVEVTGPRLSPELPSSPVPASYASNLLLESESMNTQPGRFFQTYTLHSSGSLPNHAILMNGVAYHVRFETAINGPGHLAIVDPLNPDGFNTSLPVRLNARNEWELVDSPGLKGGGENQSKPAVSIASPAATAGPSSSVRPQPFSAYGISPEVLADHRV</sequence>
<feature type="region of interest" description="Disordered" evidence="1">
    <location>
        <begin position="1104"/>
        <end position="1141"/>
    </location>
</feature>
<dbReference type="CDD" id="cd14729">
    <property type="entry name" value="RtxA-like"/>
    <property type="match status" value="1"/>
</dbReference>
<dbReference type="AlphaFoldDB" id="A0AAJ3H040"/>
<evidence type="ECO:0000313" key="4">
    <source>
        <dbReference type="Proteomes" id="UP000546584"/>
    </source>
</evidence>
<evidence type="ECO:0000256" key="1">
    <source>
        <dbReference type="SAM" id="MobiDB-lite"/>
    </source>
</evidence>
<dbReference type="EMBL" id="JACAQR010000005">
    <property type="protein sequence ID" value="NWD40997.1"/>
    <property type="molecule type" value="Genomic_DNA"/>
</dbReference>
<comment type="caution">
    <text evidence="3">The sequence shown here is derived from an EMBL/GenBank/DDBJ whole genome shotgun (WGS) entry which is preliminary data.</text>
</comment>